<dbReference type="RefSeq" id="WP_089218229.1">
    <property type="nucleotide sequence ID" value="NZ_FZOS01000002.1"/>
</dbReference>
<evidence type="ECO:0000313" key="3">
    <source>
        <dbReference type="Proteomes" id="UP000198281"/>
    </source>
</evidence>
<sequence length="270" mass="28651">MAKSKFFRIAVEGATVDGREITRQWLEEMAASYTPDTYTARINCEHIAGYSPDRPFNAYGSVLSLKTEAVSLKIDGKDQPRLGLFAEIEANDQLVEINKAGQKLFTSCEIHPNFAGTGKAYLVGLAVTDSPASLGTEPLKFAAMSRPNLFTPAEEIELAIEPSAPDPSAGAFAAVKDFFASLTAKPQQQEPPAQPDPKPANDNVALAQLAEGMSRMTAAMETSATATTARVDKLAADLGALKAQLEKTEQPGNFTRPPATGGGGTIQTDC</sequence>
<evidence type="ECO:0000256" key="1">
    <source>
        <dbReference type="SAM" id="MobiDB-lite"/>
    </source>
</evidence>
<feature type="region of interest" description="Disordered" evidence="1">
    <location>
        <begin position="245"/>
        <end position="270"/>
    </location>
</feature>
<feature type="compositionally biased region" description="Gly residues" evidence="1">
    <location>
        <begin position="260"/>
        <end position="270"/>
    </location>
</feature>
<dbReference type="Pfam" id="PF05929">
    <property type="entry name" value="Phage_GPO"/>
    <property type="match status" value="1"/>
</dbReference>
<proteinExistence type="predicted"/>
<organism evidence="2 3">
    <name type="scientific">Edaphosphingomonas laterariae</name>
    <dbReference type="NCBI Taxonomy" id="861865"/>
    <lineage>
        <taxon>Bacteria</taxon>
        <taxon>Pseudomonadati</taxon>
        <taxon>Pseudomonadota</taxon>
        <taxon>Alphaproteobacteria</taxon>
        <taxon>Sphingomonadales</taxon>
        <taxon>Rhizorhabdaceae</taxon>
        <taxon>Edaphosphingomonas</taxon>
    </lineage>
</organism>
<dbReference type="EMBL" id="FZOS01000002">
    <property type="protein sequence ID" value="SNS20071.1"/>
    <property type="molecule type" value="Genomic_DNA"/>
</dbReference>
<gene>
    <name evidence="2" type="ORF">SAMN06295912_102237</name>
</gene>
<protein>
    <submittedName>
        <fullName evidence="2">Phage capsid scaffolding protein (GPO) serine peptidase</fullName>
    </submittedName>
</protein>
<dbReference type="InterPro" id="IPR009228">
    <property type="entry name" value="Capsid_scaffold_GpO"/>
</dbReference>
<keyword evidence="3" id="KW-1185">Reference proteome</keyword>
<reference evidence="3" key="1">
    <citation type="submission" date="2017-06" db="EMBL/GenBank/DDBJ databases">
        <authorList>
            <person name="Varghese N."/>
            <person name="Submissions S."/>
        </authorList>
    </citation>
    <scope>NUCLEOTIDE SEQUENCE [LARGE SCALE GENOMIC DNA]</scope>
    <source>
        <strain evidence="3">LNB2</strain>
    </source>
</reference>
<evidence type="ECO:0000313" key="2">
    <source>
        <dbReference type="EMBL" id="SNS20071.1"/>
    </source>
</evidence>
<dbReference type="Proteomes" id="UP000198281">
    <property type="component" value="Unassembled WGS sequence"/>
</dbReference>
<dbReference type="AlphaFoldDB" id="A0A239CK61"/>
<accession>A0A239CK61</accession>
<name>A0A239CK61_9SPHN</name>
<dbReference type="OrthoDB" id="5625143at2"/>